<feature type="compositionally biased region" description="Polar residues" evidence="8">
    <location>
        <begin position="436"/>
        <end position="445"/>
    </location>
</feature>
<keyword evidence="13" id="KW-1185">Reference proteome</keyword>
<evidence type="ECO:0000256" key="7">
    <source>
        <dbReference type="ARBA" id="ARBA00023242"/>
    </source>
</evidence>
<feature type="region of interest" description="Disordered" evidence="8">
    <location>
        <begin position="365"/>
        <end position="391"/>
    </location>
</feature>
<keyword evidence="6" id="KW-0804">Transcription</keyword>
<evidence type="ECO:0000259" key="9">
    <source>
        <dbReference type="PROSITE" id="PS50090"/>
    </source>
</evidence>
<reference evidence="12" key="1">
    <citation type="journal article" date="2017" name="Plant J.">
        <title>The pomegranate (Punica granatum L.) genome and the genomics of punicalagin biosynthesis.</title>
        <authorList>
            <person name="Qin G."/>
            <person name="Xu C."/>
            <person name="Ming R."/>
            <person name="Tang H."/>
            <person name="Guyot R."/>
            <person name="Kramer E.M."/>
            <person name="Hu Y."/>
            <person name="Yi X."/>
            <person name="Qi Y."/>
            <person name="Xu X."/>
            <person name="Gao Z."/>
            <person name="Pan H."/>
            <person name="Jian J."/>
            <person name="Tian Y."/>
            <person name="Yue Z."/>
            <person name="Xu Y."/>
        </authorList>
    </citation>
    <scope>NUCLEOTIDE SEQUENCE [LARGE SCALE GENOMIC DNA]</scope>
    <source>
        <strain evidence="12">cv. Dabenzi</strain>
    </source>
</reference>
<evidence type="ECO:0000256" key="3">
    <source>
        <dbReference type="ARBA" id="ARBA00023015"/>
    </source>
</evidence>
<dbReference type="Proteomes" id="UP000515151">
    <property type="component" value="Chromosome 4"/>
</dbReference>
<reference evidence="11" key="2">
    <citation type="submission" date="2017-06" db="EMBL/GenBank/DDBJ databases">
        <title>The pomegranate genome and the genomics of punicalagin biosynthesis.</title>
        <authorList>
            <person name="Xu C."/>
        </authorList>
    </citation>
    <scope>NUCLEOTIDE SEQUENCE [LARGE SCALE GENOMIC DNA]</scope>
    <source>
        <tissue evidence="11">Fresh leaf</tissue>
    </source>
</reference>
<feature type="compositionally biased region" description="Polar residues" evidence="8">
    <location>
        <begin position="290"/>
        <end position="320"/>
    </location>
</feature>
<feature type="domain" description="HTH myb-type" evidence="10">
    <location>
        <begin position="81"/>
        <end position="135"/>
    </location>
</feature>
<feature type="region of interest" description="Disordered" evidence="8">
    <location>
        <begin position="285"/>
        <end position="337"/>
    </location>
</feature>
<evidence type="ECO:0000256" key="4">
    <source>
        <dbReference type="ARBA" id="ARBA00023125"/>
    </source>
</evidence>
<dbReference type="PROSITE" id="PS50090">
    <property type="entry name" value="MYB_LIKE"/>
    <property type="match status" value="2"/>
</dbReference>
<dbReference type="Gene3D" id="1.10.10.60">
    <property type="entry name" value="Homeodomain-like"/>
    <property type="match status" value="2"/>
</dbReference>
<dbReference type="PANTHER" id="PTHR47995">
    <property type="entry name" value="TRANSCRIPTION FACTOR MYB33-RELATED"/>
    <property type="match status" value="1"/>
</dbReference>
<evidence type="ECO:0000256" key="5">
    <source>
        <dbReference type="ARBA" id="ARBA00023159"/>
    </source>
</evidence>
<dbReference type="Pfam" id="PF00249">
    <property type="entry name" value="Myb_DNA-binding"/>
    <property type="match status" value="2"/>
</dbReference>
<evidence type="ECO:0000259" key="10">
    <source>
        <dbReference type="PROSITE" id="PS51294"/>
    </source>
</evidence>
<organism evidence="11 12">
    <name type="scientific">Punica granatum</name>
    <name type="common">Pomegranate</name>
    <dbReference type="NCBI Taxonomy" id="22663"/>
    <lineage>
        <taxon>Eukaryota</taxon>
        <taxon>Viridiplantae</taxon>
        <taxon>Streptophyta</taxon>
        <taxon>Embryophyta</taxon>
        <taxon>Tracheophyta</taxon>
        <taxon>Spermatophyta</taxon>
        <taxon>Magnoliopsida</taxon>
        <taxon>eudicotyledons</taxon>
        <taxon>Gunneridae</taxon>
        <taxon>Pentapetalae</taxon>
        <taxon>rosids</taxon>
        <taxon>malvids</taxon>
        <taxon>Myrtales</taxon>
        <taxon>Lythraceae</taxon>
        <taxon>Punica</taxon>
    </lineage>
</organism>
<dbReference type="InterPro" id="IPR017930">
    <property type="entry name" value="Myb_dom"/>
</dbReference>
<feature type="domain" description="Myb-like" evidence="9">
    <location>
        <begin position="28"/>
        <end position="80"/>
    </location>
</feature>
<dbReference type="OrthoDB" id="2143914at2759"/>
<evidence type="ECO:0000313" key="14">
    <source>
        <dbReference type="RefSeq" id="XP_031390841.1"/>
    </source>
</evidence>
<keyword evidence="4" id="KW-0238">DNA-binding</keyword>
<dbReference type="GeneID" id="116203300"/>
<dbReference type="GO" id="GO:0003677">
    <property type="term" value="F:DNA binding"/>
    <property type="evidence" value="ECO:0007669"/>
    <property type="project" value="UniProtKB-KW"/>
</dbReference>
<dbReference type="FunFam" id="1.10.10.60:FF:000119">
    <property type="entry name" value="Transcription factor GAMYB"/>
    <property type="match status" value="1"/>
</dbReference>
<dbReference type="EMBL" id="MTKT01002440">
    <property type="protein sequence ID" value="OWM79819.1"/>
    <property type="molecule type" value="Genomic_DNA"/>
</dbReference>
<protein>
    <submittedName>
        <fullName evidence="14">Transcription factor MYB101</fullName>
    </submittedName>
</protein>
<dbReference type="InterPro" id="IPR009057">
    <property type="entry name" value="Homeodomain-like_sf"/>
</dbReference>
<dbReference type="CDD" id="cd00167">
    <property type="entry name" value="SANT"/>
    <property type="match status" value="2"/>
</dbReference>
<dbReference type="SMART" id="SM00717">
    <property type="entry name" value="SANT"/>
    <property type="match status" value="2"/>
</dbReference>
<reference evidence="13" key="3">
    <citation type="journal article" date="2020" name="Plant Biotechnol. J.">
        <title>The pomegranate (Punica granatum L.) draft genome dissects genetic divergence between soft- and hard-seeded cultivars.</title>
        <authorList>
            <person name="Luo X."/>
            <person name="Li H."/>
            <person name="Wu Z."/>
            <person name="Yao W."/>
            <person name="Zhao P."/>
            <person name="Cao D."/>
            <person name="Yu H."/>
            <person name="Li K."/>
            <person name="Poudel K."/>
            <person name="Zhao D."/>
            <person name="Zhang F."/>
            <person name="Xia X."/>
            <person name="Chen L."/>
            <person name="Wang Q."/>
            <person name="Jing D."/>
            <person name="Cao S."/>
        </authorList>
    </citation>
    <scope>NUCLEOTIDE SEQUENCE [LARGE SCALE GENOMIC DNA]</scope>
</reference>
<proteinExistence type="predicted"/>
<sequence>MARNNRDEGAAAVEGAREPVMVGGNQGGQGLKKGPWTSAEDAILIEYVKKHGEGNWNSVQRNTGLMRCGKSCRLRWANHLRPNLKKGAFTAEEERTIIQLHAKYGNKWARMASLLPGRTDNEIKNYWNTRIKRRLRANLPLYPEGIRRAELLHQRRHQLLHHQHYLTSSSLLQPQQVLPNPQGRYGFNPSHHSFHQAGFTMPSINVLSSTQQPYMVHSDPNHLNEFLLNNLNGNFSVPIPSPSSFFDQSIPAHLLQNPNSLPVNSLGIFNDDLTSLTAMLMGAPVEDSGNKLSTNKKLSSGKNQSTGPTALAPSSSSPNSDDCLIGAHSNNSDEYNDIKREQPLANRNSGLLDSLLEEAKVLTSQKNFKDEDSSYTADGANGKQTVEDTPDEFCIGPEDLEEIMKMDNPFYSMDEELSSLLMNFPSAMPKPEWYLSGSNNDATGQSSSRAKENSSASLDVCNADDATPPRVMATSSESDWSLKASCWKNMPGIH</sequence>
<keyword evidence="5" id="KW-0010">Activator</keyword>
<evidence type="ECO:0000256" key="1">
    <source>
        <dbReference type="ARBA" id="ARBA00004123"/>
    </source>
</evidence>
<dbReference type="FunFam" id="1.10.10.60:FF:000001">
    <property type="entry name" value="MYB-related transcription factor"/>
    <property type="match status" value="1"/>
</dbReference>
<feature type="domain" description="Myb-like" evidence="9">
    <location>
        <begin position="81"/>
        <end position="131"/>
    </location>
</feature>
<dbReference type="SUPFAM" id="SSF46689">
    <property type="entry name" value="Homeodomain-like"/>
    <property type="match status" value="1"/>
</dbReference>
<evidence type="ECO:0000313" key="12">
    <source>
        <dbReference type="Proteomes" id="UP000197138"/>
    </source>
</evidence>
<dbReference type="AlphaFoldDB" id="A0A218X502"/>
<name>A0A218X502_PUNGR</name>
<keyword evidence="3" id="KW-0805">Transcription regulation</keyword>
<evidence type="ECO:0000256" key="8">
    <source>
        <dbReference type="SAM" id="MobiDB-lite"/>
    </source>
</evidence>
<gene>
    <name evidence="14" type="primary">LOC116203300</name>
    <name evidence="11" type="ORF">CDL15_Pgr023231</name>
</gene>
<evidence type="ECO:0000256" key="2">
    <source>
        <dbReference type="ARBA" id="ARBA00022737"/>
    </source>
</evidence>
<feature type="domain" description="HTH myb-type" evidence="10">
    <location>
        <begin position="28"/>
        <end position="80"/>
    </location>
</feature>
<dbReference type="RefSeq" id="XP_031390841.1">
    <property type="nucleotide sequence ID" value="XM_031534981.1"/>
</dbReference>
<dbReference type="GO" id="GO:0045893">
    <property type="term" value="P:positive regulation of DNA-templated transcription"/>
    <property type="evidence" value="ECO:0007669"/>
    <property type="project" value="UniProtKB-ARBA"/>
</dbReference>
<feature type="region of interest" description="Disordered" evidence="8">
    <location>
        <begin position="1"/>
        <end position="34"/>
    </location>
</feature>
<feature type="region of interest" description="Disordered" evidence="8">
    <location>
        <begin position="435"/>
        <end position="476"/>
    </location>
</feature>
<dbReference type="PANTHER" id="PTHR47995:SF18">
    <property type="entry name" value="TRANSCRIPTION FACTOR MYB65"/>
    <property type="match status" value="1"/>
</dbReference>
<dbReference type="PROSITE" id="PS51294">
    <property type="entry name" value="HTH_MYB"/>
    <property type="match status" value="2"/>
</dbReference>
<evidence type="ECO:0000313" key="11">
    <source>
        <dbReference type="EMBL" id="OWM79819.1"/>
    </source>
</evidence>
<dbReference type="GO" id="GO:0048235">
    <property type="term" value="P:pollen sperm cell differentiation"/>
    <property type="evidence" value="ECO:0007669"/>
    <property type="project" value="UniProtKB-ARBA"/>
</dbReference>
<comment type="subcellular location">
    <subcellularLocation>
        <location evidence="1">Nucleus</location>
    </subcellularLocation>
</comment>
<dbReference type="Proteomes" id="UP000197138">
    <property type="component" value="Unassembled WGS sequence"/>
</dbReference>
<dbReference type="GO" id="GO:0040008">
    <property type="term" value="P:regulation of growth"/>
    <property type="evidence" value="ECO:0007669"/>
    <property type="project" value="UniProtKB-ARBA"/>
</dbReference>
<keyword evidence="7" id="KW-0539">Nucleus</keyword>
<reference evidence="14" key="4">
    <citation type="submission" date="2025-04" db="UniProtKB">
        <authorList>
            <consortium name="RefSeq"/>
        </authorList>
    </citation>
    <scope>IDENTIFICATION</scope>
    <source>
        <tissue evidence="14">Leaf</tissue>
    </source>
</reference>
<accession>A0A218X502</accession>
<evidence type="ECO:0000313" key="13">
    <source>
        <dbReference type="Proteomes" id="UP000515151"/>
    </source>
</evidence>
<evidence type="ECO:0000256" key="6">
    <source>
        <dbReference type="ARBA" id="ARBA00023163"/>
    </source>
</evidence>
<dbReference type="GO" id="GO:0009653">
    <property type="term" value="P:anatomical structure morphogenesis"/>
    <property type="evidence" value="ECO:0007669"/>
    <property type="project" value="UniProtKB-ARBA"/>
</dbReference>
<dbReference type="GO" id="GO:0005634">
    <property type="term" value="C:nucleus"/>
    <property type="evidence" value="ECO:0007669"/>
    <property type="project" value="UniProtKB-SubCell"/>
</dbReference>
<dbReference type="InterPro" id="IPR001005">
    <property type="entry name" value="SANT/Myb"/>
</dbReference>
<keyword evidence="2" id="KW-0677">Repeat</keyword>